<organism evidence="1 2">
    <name type="scientific">Angiostrongylus cantonensis</name>
    <name type="common">Rat lungworm</name>
    <dbReference type="NCBI Taxonomy" id="6313"/>
    <lineage>
        <taxon>Eukaryota</taxon>
        <taxon>Metazoa</taxon>
        <taxon>Ecdysozoa</taxon>
        <taxon>Nematoda</taxon>
        <taxon>Chromadorea</taxon>
        <taxon>Rhabditida</taxon>
        <taxon>Rhabditina</taxon>
        <taxon>Rhabditomorpha</taxon>
        <taxon>Strongyloidea</taxon>
        <taxon>Metastrongylidae</taxon>
        <taxon>Angiostrongylus</taxon>
    </lineage>
</organism>
<keyword evidence="1" id="KW-1185">Reference proteome</keyword>
<evidence type="ECO:0000313" key="2">
    <source>
        <dbReference type="WBParaSite" id="ACAC_0001424701-mRNA-1"/>
    </source>
</evidence>
<proteinExistence type="predicted"/>
<accession>A0A0K0DR58</accession>
<name>A0A0K0DR58_ANGCA</name>
<sequence>MQARRIWYDVISLARRDDAAHSTPSVTVYEHRLVRTAYNNPNRTFAIKKCGSIPGLTIFVVCAPTLNSDEEEVEAFFIDLQRFCREDHTFFKVIIGDFNAKIGPRRTPEKRHIGTHGIELNEQGEWLSQFIMVSKTICPNHISRSPTLNTGRGSLPLECTITK</sequence>
<reference evidence="2" key="2">
    <citation type="submission" date="2017-02" db="UniProtKB">
        <authorList>
            <consortium name="WormBaseParasite"/>
        </authorList>
    </citation>
    <scope>IDENTIFICATION</scope>
</reference>
<dbReference type="STRING" id="6313.A0A0K0DR58"/>
<dbReference type="Gene3D" id="3.60.10.10">
    <property type="entry name" value="Endonuclease/exonuclease/phosphatase"/>
    <property type="match status" value="1"/>
</dbReference>
<dbReference type="Proteomes" id="UP000035642">
    <property type="component" value="Unassembled WGS sequence"/>
</dbReference>
<dbReference type="InterPro" id="IPR036691">
    <property type="entry name" value="Endo/exonu/phosph_ase_sf"/>
</dbReference>
<dbReference type="WBParaSite" id="ACAC_0001424701-mRNA-1">
    <property type="protein sequence ID" value="ACAC_0001424701-mRNA-1"/>
    <property type="gene ID" value="ACAC_0001424701"/>
</dbReference>
<reference evidence="1" key="1">
    <citation type="submission" date="2012-09" db="EMBL/GenBank/DDBJ databases">
        <authorList>
            <person name="Martin A.A."/>
        </authorList>
    </citation>
    <scope>NUCLEOTIDE SEQUENCE</scope>
</reference>
<dbReference type="AlphaFoldDB" id="A0A0K0DR58"/>
<protein>
    <submittedName>
        <fullName evidence="2">Endo/exonuclease/phosphatase domain-containing protein</fullName>
    </submittedName>
</protein>
<evidence type="ECO:0000313" key="1">
    <source>
        <dbReference type="Proteomes" id="UP000035642"/>
    </source>
</evidence>